<keyword evidence="2" id="KW-0963">Cytoplasm</keyword>
<dbReference type="AlphaFoldDB" id="A0A3B0UGY9"/>
<evidence type="ECO:0000256" key="3">
    <source>
        <dbReference type="ARBA" id="ARBA00022723"/>
    </source>
</evidence>
<dbReference type="Gene3D" id="1.20.120.520">
    <property type="entry name" value="nmb1532 protein domain like"/>
    <property type="match status" value="1"/>
</dbReference>
<evidence type="ECO:0000256" key="2">
    <source>
        <dbReference type="ARBA" id="ARBA00022490"/>
    </source>
</evidence>
<accession>A0A3B0UGY9</accession>
<comment type="subcellular location">
    <subcellularLocation>
        <location evidence="1">Cytoplasm</location>
    </subcellularLocation>
</comment>
<evidence type="ECO:0000256" key="1">
    <source>
        <dbReference type="ARBA" id="ARBA00004496"/>
    </source>
</evidence>
<feature type="domain" description="Hemerythrin-like" evidence="5">
    <location>
        <begin position="78"/>
        <end position="229"/>
    </location>
</feature>
<dbReference type="EMBL" id="UOEP01000100">
    <property type="protein sequence ID" value="VAW19554.1"/>
    <property type="molecule type" value="Genomic_DNA"/>
</dbReference>
<evidence type="ECO:0000313" key="6">
    <source>
        <dbReference type="EMBL" id="VAW19554.1"/>
    </source>
</evidence>
<dbReference type="InterPro" id="IPR012312">
    <property type="entry name" value="Hemerythrin-like"/>
</dbReference>
<keyword evidence="4" id="KW-0408">Iron</keyword>
<protein>
    <recommendedName>
        <fullName evidence="5">Hemerythrin-like domain-containing protein</fullName>
    </recommendedName>
</protein>
<proteinExistence type="predicted"/>
<dbReference type="Pfam" id="PF01814">
    <property type="entry name" value="Hemerythrin"/>
    <property type="match status" value="1"/>
</dbReference>
<dbReference type="GO" id="GO:0005737">
    <property type="term" value="C:cytoplasm"/>
    <property type="evidence" value="ECO:0007669"/>
    <property type="project" value="UniProtKB-SubCell"/>
</dbReference>
<name>A0A3B0UGY9_9ZZZZ</name>
<dbReference type="PANTHER" id="PTHR36438">
    <property type="entry name" value="IRON-SULFUR CLUSTER REPAIR PROTEIN YTFE"/>
    <property type="match status" value="1"/>
</dbReference>
<reference evidence="6" key="1">
    <citation type="submission" date="2018-06" db="EMBL/GenBank/DDBJ databases">
        <authorList>
            <person name="Zhirakovskaya E."/>
        </authorList>
    </citation>
    <scope>NUCLEOTIDE SEQUENCE</scope>
</reference>
<evidence type="ECO:0000259" key="5">
    <source>
        <dbReference type="Pfam" id="PF01814"/>
    </source>
</evidence>
<dbReference type="GO" id="GO:0046872">
    <property type="term" value="F:metal ion binding"/>
    <property type="evidence" value="ECO:0007669"/>
    <property type="project" value="UniProtKB-KW"/>
</dbReference>
<dbReference type="InterPro" id="IPR019903">
    <property type="entry name" value="RIC_family"/>
</dbReference>
<evidence type="ECO:0000256" key="4">
    <source>
        <dbReference type="ARBA" id="ARBA00023004"/>
    </source>
</evidence>
<dbReference type="PANTHER" id="PTHR36438:SF1">
    <property type="entry name" value="IRON-SULFUR CLUSTER REPAIR PROTEIN YTFE"/>
    <property type="match status" value="1"/>
</dbReference>
<gene>
    <name evidence="6" type="ORF">MNBD_BACTEROID01-2559</name>
</gene>
<sequence length="238" mass="28392">MKHFKPTTRMSDIIHTNYLLLPVINRFGVRLGFGDKVVEEVCREKKLNAGFFLAILNAYHDPDYFPEKELQGFSTHLIIDYLKKTHDYYREYVIPKVETDLENLMGECRGNCRNLKLIRSFYDEYKVELINHLNEEDTRVFPYMTDLQRVYDKEIPMADKVRNFSIRNFEDEHTDIDNKLFDLKNIIIKYLEPQYDDNMCNAFLYAIFQLEQDLIDHARIEDKILVPKIMSIEKAVKS</sequence>
<keyword evidence="3" id="KW-0479">Metal-binding</keyword>
<organism evidence="6">
    <name type="scientific">hydrothermal vent metagenome</name>
    <dbReference type="NCBI Taxonomy" id="652676"/>
    <lineage>
        <taxon>unclassified sequences</taxon>
        <taxon>metagenomes</taxon>
        <taxon>ecological metagenomes</taxon>
    </lineage>
</organism>